<feature type="region of interest" description="Disordered" evidence="1">
    <location>
        <begin position="20"/>
        <end position="69"/>
    </location>
</feature>
<organism evidence="2 3">
    <name type="scientific">Bos mutus</name>
    <name type="common">wild yak</name>
    <dbReference type="NCBI Taxonomy" id="72004"/>
    <lineage>
        <taxon>Eukaryota</taxon>
        <taxon>Metazoa</taxon>
        <taxon>Chordata</taxon>
        <taxon>Craniata</taxon>
        <taxon>Vertebrata</taxon>
        <taxon>Euteleostomi</taxon>
        <taxon>Mammalia</taxon>
        <taxon>Eutheria</taxon>
        <taxon>Laurasiatheria</taxon>
        <taxon>Artiodactyla</taxon>
        <taxon>Ruminantia</taxon>
        <taxon>Pecora</taxon>
        <taxon>Bovidae</taxon>
        <taxon>Bovinae</taxon>
        <taxon>Bos</taxon>
    </lineage>
</organism>
<reference evidence="2" key="1">
    <citation type="submission" date="2019-10" db="EMBL/GenBank/DDBJ databases">
        <title>The sequence and de novo assembly of the wild yak genome.</title>
        <authorList>
            <person name="Liu Y."/>
        </authorList>
    </citation>
    <scope>NUCLEOTIDE SEQUENCE [LARGE SCALE GENOMIC DNA]</scope>
    <source>
        <strain evidence="2">WY2019</strain>
    </source>
</reference>
<dbReference type="EMBL" id="VBQZ03000003">
    <property type="protein sequence ID" value="MXQ80097.1"/>
    <property type="molecule type" value="Genomic_DNA"/>
</dbReference>
<accession>A0A6B0QT46</accession>
<gene>
    <name evidence="2" type="ORF">E5288_WYG013558</name>
</gene>
<keyword evidence="3" id="KW-1185">Reference proteome</keyword>
<evidence type="ECO:0000313" key="3">
    <source>
        <dbReference type="Proteomes" id="UP000322234"/>
    </source>
</evidence>
<proteinExistence type="predicted"/>
<evidence type="ECO:0000313" key="2">
    <source>
        <dbReference type="EMBL" id="MXQ80097.1"/>
    </source>
</evidence>
<dbReference type="Proteomes" id="UP000322234">
    <property type="component" value="Unassembled WGS sequence"/>
</dbReference>
<comment type="caution">
    <text evidence="2">The sequence shown here is derived from an EMBL/GenBank/DDBJ whole genome shotgun (WGS) entry which is preliminary data.</text>
</comment>
<dbReference type="AlphaFoldDB" id="A0A6B0QT46"/>
<sequence length="235" mass="26623">MNLMGRDCDQHLNVRIRGCSRTVEKGRKGKKGREKKEVERKTPLKKKASKQREDKGQRKNDPRRSNKAKCLKGIKRGVRLTTFMVLLPRGNEILHKMVLQVVYHHATLLLSYGFAYLPRCLSSSSACLNRELGAADPEGRKIQHLLSRPMMNMDEGVSHTPQRMPLFVSRTVNSPRNSFSFRERGRGRSLANFTSCWQSPGDAKVEVKSFLLILLSNASSQEDNETGEAVLTETL</sequence>
<name>A0A6B0QT46_9CETA</name>
<protein>
    <submittedName>
        <fullName evidence="2">Uncharacterized protein</fullName>
    </submittedName>
</protein>
<feature type="compositionally biased region" description="Basic and acidic residues" evidence="1">
    <location>
        <begin position="50"/>
        <end position="64"/>
    </location>
</feature>
<evidence type="ECO:0000256" key="1">
    <source>
        <dbReference type="SAM" id="MobiDB-lite"/>
    </source>
</evidence>